<dbReference type="AlphaFoldDB" id="A0AAN9YTB0"/>
<gene>
    <name evidence="2" type="ORF">SLS62_004574</name>
</gene>
<dbReference type="Proteomes" id="UP001320420">
    <property type="component" value="Unassembled WGS sequence"/>
</dbReference>
<comment type="caution">
    <text evidence="2">The sequence shown here is derived from an EMBL/GenBank/DDBJ whole genome shotgun (WGS) entry which is preliminary data.</text>
</comment>
<evidence type="ECO:0000256" key="1">
    <source>
        <dbReference type="SAM" id="MobiDB-lite"/>
    </source>
</evidence>
<sequence>MSRKSVLGAFCSGNGALETTTRRIACRQQQHQRTFTSTASRPATHITHFTPTSSEKLDTLLNTIRHKIILPAYLPAKQRKIIYSPKHEKKLQSDPITIEIDGEVLKFRHMDPFQGDIPAARKSLIDAVSQFDAPEDFANLKPLLEGVHYTKYRLDPSVYAKIVRICGARGRIYQALECARAARTTGLRLDTSEKANEALHFVQLKALDADYDPAETARALRWADRVIDMLADPQHQPTRRKKAVRLVRGQHPLDRDPQVLLARLHLAAALAKNPPEAAEEAAEAEVEDKAAATAAAAVARIGRGALVQRVGEYAHTIVKLWPRTGDSEEGEPKKLRDLQPSELYEDENQMGYLLEANKFVTLAAPLLRGLDLAAEVLRSEADDKSAYAALAGQLEARRAVLDVEIQGARKSMSMKPKGSGEPMRGEEMYKRLFGQPGQ</sequence>
<organism evidence="2 3">
    <name type="scientific">Diatrype stigma</name>
    <dbReference type="NCBI Taxonomy" id="117547"/>
    <lineage>
        <taxon>Eukaryota</taxon>
        <taxon>Fungi</taxon>
        <taxon>Dikarya</taxon>
        <taxon>Ascomycota</taxon>
        <taxon>Pezizomycotina</taxon>
        <taxon>Sordariomycetes</taxon>
        <taxon>Xylariomycetidae</taxon>
        <taxon>Xylariales</taxon>
        <taxon>Diatrypaceae</taxon>
        <taxon>Diatrype</taxon>
    </lineage>
</organism>
<protein>
    <submittedName>
        <fullName evidence="2">Uncharacterized protein</fullName>
    </submittedName>
</protein>
<evidence type="ECO:0000313" key="3">
    <source>
        <dbReference type="Proteomes" id="UP001320420"/>
    </source>
</evidence>
<feature type="region of interest" description="Disordered" evidence="1">
    <location>
        <begin position="410"/>
        <end position="438"/>
    </location>
</feature>
<reference evidence="2 3" key="1">
    <citation type="submission" date="2024-02" db="EMBL/GenBank/DDBJ databases">
        <title>De novo assembly and annotation of 12 fungi associated with fruit tree decline syndrome in Ontario, Canada.</title>
        <authorList>
            <person name="Sulman M."/>
            <person name="Ellouze W."/>
            <person name="Ilyukhin E."/>
        </authorList>
    </citation>
    <scope>NUCLEOTIDE SEQUENCE [LARGE SCALE GENOMIC DNA]</scope>
    <source>
        <strain evidence="2 3">M11/M66-122</strain>
    </source>
</reference>
<accession>A0AAN9YTB0</accession>
<name>A0AAN9YTB0_9PEZI</name>
<evidence type="ECO:0000313" key="2">
    <source>
        <dbReference type="EMBL" id="KAK7753499.1"/>
    </source>
</evidence>
<dbReference type="EMBL" id="JAKJXP020000028">
    <property type="protein sequence ID" value="KAK7753499.1"/>
    <property type="molecule type" value="Genomic_DNA"/>
</dbReference>
<proteinExistence type="predicted"/>
<keyword evidence="3" id="KW-1185">Reference proteome</keyword>